<evidence type="ECO:0000313" key="1">
    <source>
        <dbReference type="EMBL" id="KRO28269.1"/>
    </source>
</evidence>
<gene>
    <name evidence="1" type="ORF">DY78_GL002506</name>
</gene>
<keyword evidence="2" id="KW-1185">Reference proteome</keyword>
<protein>
    <recommendedName>
        <fullName evidence="3">DNA-directed RNA polymerase beta subunit</fullName>
    </recommendedName>
</protein>
<dbReference type="AlphaFoldDB" id="A0A0R2NWW7"/>
<dbReference type="RefSeq" id="WP_024625804.1">
    <property type="nucleotide sequence ID" value="NZ_AYGX02000047.1"/>
</dbReference>
<dbReference type="Proteomes" id="UP000050920">
    <property type="component" value="Unassembled WGS sequence"/>
</dbReference>
<reference evidence="1 2" key="1">
    <citation type="journal article" date="2015" name="Genome Announc.">
        <title>Expanding the biotechnology potential of lactobacilli through comparative genomics of 213 strains and associated genera.</title>
        <authorList>
            <person name="Sun Z."/>
            <person name="Harris H.M."/>
            <person name="McCann A."/>
            <person name="Guo C."/>
            <person name="Argimon S."/>
            <person name="Zhang W."/>
            <person name="Yang X."/>
            <person name="Jeffery I.B."/>
            <person name="Cooney J.C."/>
            <person name="Kagawa T.F."/>
            <person name="Liu W."/>
            <person name="Song Y."/>
            <person name="Salvetti E."/>
            <person name="Wrobel A."/>
            <person name="Rasinkangas P."/>
            <person name="Parkhill J."/>
            <person name="Rea M.C."/>
            <person name="O'Sullivan O."/>
            <person name="Ritari J."/>
            <person name="Douillard F.P."/>
            <person name="Paul Ross R."/>
            <person name="Yang R."/>
            <person name="Briner A.E."/>
            <person name="Felis G.E."/>
            <person name="de Vos W.M."/>
            <person name="Barrangou R."/>
            <person name="Klaenhammer T.R."/>
            <person name="Caufield P.W."/>
            <person name="Cui Y."/>
            <person name="Zhang H."/>
            <person name="O'Toole P.W."/>
        </authorList>
    </citation>
    <scope>NUCLEOTIDE SEQUENCE [LARGE SCALE GENOMIC DNA]</scope>
    <source>
        <strain evidence="1 2">DSM 21115</strain>
    </source>
</reference>
<organism evidence="1 2">
    <name type="scientific">Lactiplantibacillus fabifermentans DSM 21115</name>
    <dbReference type="NCBI Taxonomy" id="1413187"/>
    <lineage>
        <taxon>Bacteria</taxon>
        <taxon>Bacillati</taxon>
        <taxon>Bacillota</taxon>
        <taxon>Bacilli</taxon>
        <taxon>Lactobacillales</taxon>
        <taxon>Lactobacillaceae</taxon>
        <taxon>Lactiplantibacillus</taxon>
    </lineage>
</organism>
<dbReference type="EMBL" id="AYGX02000047">
    <property type="protein sequence ID" value="KRO28269.1"/>
    <property type="molecule type" value="Genomic_DNA"/>
</dbReference>
<accession>A0A0R2NWW7</accession>
<evidence type="ECO:0000313" key="2">
    <source>
        <dbReference type="Proteomes" id="UP000050920"/>
    </source>
</evidence>
<proteinExistence type="predicted"/>
<evidence type="ECO:0008006" key="3">
    <source>
        <dbReference type="Google" id="ProtNLM"/>
    </source>
</evidence>
<sequence length="131" mass="15147">MQEHTVPRDKWLYNDRGMIKWMGWLLSDHSAYMEQAQHQAQPRPSQPVMALSKINENLQYAWEQSQAVLVQAANLENNQLVAALKGWLVGYDAGQIYLQTETGQVYALVINQLRYVQPLPAEKWWLHGDTP</sequence>
<name>A0A0R2NWW7_9LACO</name>
<comment type="caution">
    <text evidence="1">The sequence shown here is derived from an EMBL/GenBank/DDBJ whole genome shotgun (WGS) entry which is preliminary data.</text>
</comment>